<keyword evidence="6" id="KW-0804">Transcription</keyword>
<organism evidence="8 9">
    <name type="scientific">Desulfovibrio legallii</name>
    <dbReference type="NCBI Taxonomy" id="571438"/>
    <lineage>
        <taxon>Bacteria</taxon>
        <taxon>Pseudomonadati</taxon>
        <taxon>Thermodesulfobacteriota</taxon>
        <taxon>Desulfovibrionia</taxon>
        <taxon>Desulfovibrionales</taxon>
        <taxon>Desulfovibrionaceae</taxon>
        <taxon>Desulfovibrio</taxon>
    </lineage>
</organism>
<dbReference type="PRINTS" id="PR01590">
    <property type="entry name" value="HTHFIS"/>
</dbReference>
<dbReference type="InterPro" id="IPR003593">
    <property type="entry name" value="AAA+_ATPase"/>
</dbReference>
<keyword evidence="3" id="KW-0805">Transcription regulation</keyword>
<evidence type="ECO:0000256" key="2">
    <source>
        <dbReference type="ARBA" id="ARBA00022840"/>
    </source>
</evidence>
<evidence type="ECO:0000256" key="1">
    <source>
        <dbReference type="ARBA" id="ARBA00022741"/>
    </source>
</evidence>
<dbReference type="RefSeq" id="WP_257243152.1">
    <property type="nucleotide sequence ID" value="NZ_FNBX01000008.1"/>
</dbReference>
<dbReference type="SMART" id="SM00065">
    <property type="entry name" value="GAF"/>
    <property type="match status" value="1"/>
</dbReference>
<dbReference type="InterPro" id="IPR058031">
    <property type="entry name" value="AAA_lid_NorR"/>
</dbReference>
<dbReference type="GO" id="GO:0006355">
    <property type="term" value="P:regulation of DNA-templated transcription"/>
    <property type="evidence" value="ECO:0007669"/>
    <property type="project" value="InterPro"/>
</dbReference>
<feature type="domain" description="Sigma-54 factor interaction" evidence="7">
    <location>
        <begin position="204"/>
        <end position="433"/>
    </location>
</feature>
<dbReference type="FunFam" id="1.10.8.60:FF:000014">
    <property type="entry name" value="DNA-binding transcriptional regulator NtrC"/>
    <property type="match status" value="1"/>
</dbReference>
<dbReference type="InterPro" id="IPR025943">
    <property type="entry name" value="Sigma_54_int_dom_ATP-bd_2"/>
</dbReference>
<dbReference type="Pfam" id="PF02954">
    <property type="entry name" value="HTH_8"/>
    <property type="match status" value="1"/>
</dbReference>
<dbReference type="Pfam" id="PF00158">
    <property type="entry name" value="Sigma54_activat"/>
    <property type="match status" value="1"/>
</dbReference>
<dbReference type="Gene3D" id="1.10.10.60">
    <property type="entry name" value="Homeodomain-like"/>
    <property type="match status" value="1"/>
</dbReference>
<dbReference type="InterPro" id="IPR025662">
    <property type="entry name" value="Sigma_54_int_dom_ATP-bd_1"/>
</dbReference>
<dbReference type="SUPFAM" id="SSF52540">
    <property type="entry name" value="P-loop containing nucleoside triphosphate hydrolases"/>
    <property type="match status" value="1"/>
</dbReference>
<protein>
    <submittedName>
        <fullName evidence="8">DNA-binding protein Fis</fullName>
    </submittedName>
</protein>
<dbReference type="AlphaFoldDB" id="A0A1G7MBC3"/>
<name>A0A1G7MBC3_9BACT</name>
<keyword evidence="4 8" id="KW-0238">DNA-binding</keyword>
<keyword evidence="2" id="KW-0067">ATP-binding</keyword>
<dbReference type="PROSITE" id="PS50045">
    <property type="entry name" value="SIGMA54_INTERACT_4"/>
    <property type="match status" value="1"/>
</dbReference>
<evidence type="ECO:0000256" key="3">
    <source>
        <dbReference type="ARBA" id="ARBA00023015"/>
    </source>
</evidence>
<evidence type="ECO:0000313" key="8">
    <source>
        <dbReference type="EMBL" id="SDF58569.1"/>
    </source>
</evidence>
<dbReference type="Gene3D" id="1.10.8.60">
    <property type="match status" value="1"/>
</dbReference>
<keyword evidence="1" id="KW-0547">Nucleotide-binding</keyword>
<dbReference type="InterPro" id="IPR009057">
    <property type="entry name" value="Homeodomain-like_sf"/>
</dbReference>
<dbReference type="InterPro" id="IPR025944">
    <property type="entry name" value="Sigma_54_int_dom_CS"/>
</dbReference>
<accession>A0A1G7MBC3</accession>
<gene>
    <name evidence="8" type="ORF">SAMN05192586_10856</name>
</gene>
<dbReference type="Pfam" id="PF25601">
    <property type="entry name" value="AAA_lid_14"/>
    <property type="match status" value="1"/>
</dbReference>
<dbReference type="PANTHER" id="PTHR32071">
    <property type="entry name" value="TRANSCRIPTIONAL REGULATORY PROTEIN"/>
    <property type="match status" value="1"/>
</dbReference>
<dbReference type="InterPro" id="IPR027417">
    <property type="entry name" value="P-loop_NTPase"/>
</dbReference>
<dbReference type="Gene3D" id="3.40.50.300">
    <property type="entry name" value="P-loop containing nucleotide triphosphate hydrolases"/>
    <property type="match status" value="1"/>
</dbReference>
<dbReference type="InterPro" id="IPR002078">
    <property type="entry name" value="Sigma_54_int"/>
</dbReference>
<keyword evidence="9" id="KW-1185">Reference proteome</keyword>
<dbReference type="PROSITE" id="PS00676">
    <property type="entry name" value="SIGMA54_INTERACT_2"/>
    <property type="match status" value="1"/>
</dbReference>
<dbReference type="PROSITE" id="PS00688">
    <property type="entry name" value="SIGMA54_INTERACT_3"/>
    <property type="match status" value="1"/>
</dbReference>
<dbReference type="FunFam" id="3.40.50.300:FF:000006">
    <property type="entry name" value="DNA-binding transcriptional regulator NtrC"/>
    <property type="match status" value="1"/>
</dbReference>
<evidence type="ECO:0000313" key="9">
    <source>
        <dbReference type="Proteomes" id="UP000199355"/>
    </source>
</evidence>
<dbReference type="Proteomes" id="UP000199355">
    <property type="component" value="Unassembled WGS sequence"/>
</dbReference>
<dbReference type="CDD" id="cd00009">
    <property type="entry name" value="AAA"/>
    <property type="match status" value="1"/>
</dbReference>
<evidence type="ECO:0000256" key="4">
    <source>
        <dbReference type="ARBA" id="ARBA00023125"/>
    </source>
</evidence>
<dbReference type="SMART" id="SM00382">
    <property type="entry name" value="AAA"/>
    <property type="match status" value="1"/>
</dbReference>
<dbReference type="SUPFAM" id="SSF55781">
    <property type="entry name" value="GAF domain-like"/>
    <property type="match status" value="1"/>
</dbReference>
<keyword evidence="5" id="KW-0010">Activator</keyword>
<dbReference type="Pfam" id="PF01590">
    <property type="entry name" value="GAF"/>
    <property type="match status" value="1"/>
</dbReference>
<evidence type="ECO:0000256" key="6">
    <source>
        <dbReference type="ARBA" id="ARBA00023163"/>
    </source>
</evidence>
<dbReference type="STRING" id="571438.SAMN05192586_10856"/>
<dbReference type="InterPro" id="IPR003018">
    <property type="entry name" value="GAF"/>
</dbReference>
<dbReference type="InterPro" id="IPR029016">
    <property type="entry name" value="GAF-like_dom_sf"/>
</dbReference>
<dbReference type="EMBL" id="FNBX01000008">
    <property type="protein sequence ID" value="SDF58569.1"/>
    <property type="molecule type" value="Genomic_DNA"/>
</dbReference>
<evidence type="ECO:0000256" key="5">
    <source>
        <dbReference type="ARBA" id="ARBA00023159"/>
    </source>
</evidence>
<sequence length="531" mass="59233">MNDRQPFANTFMGTGQCLDTLNRVLAALAPGHSFRDSLQELLTALAEDMHFDRPHIVVQDPESGELRLSLSYGQADAPEAAYAPGSGITGQVFAEGKPIVVPCMQGREDFQNRLFGRSEEEMARLAFISVPVRVDNADRIEVIGTLSADTPTAPQEELDLRCRFLETVATLVGRQVARLQEELARQHFCMLPDEPLVSGTPSSVIANSKSLRHVLRRLTQAGASRATVLLRGESGVGKELMAQALHAASPRRAQPLVMLNCAALPAELIEGELFGWRKGAFTGAVQNRAGLFRQADKGTLFLDEIGDLSLTAQAKVLRALQEGEIQPLGDERRYKVDVRLVCATNRPLEDLVEQGQFREDLYYRINVFPVFIPPLRERPEDILPLTEHFLQMFSKEYNRPVRRISTPAIDLLLQYHWPGNVRELKNVVERAVLICDDAVLRAHHLPSTLQSAESSSTGRTADSLGFTETIARMEQEFIVDALKNARGNIHQAARDLGITYRIIYYKMKKYGIDHRRFLPSALSEGENKEKA</sequence>
<dbReference type="GO" id="GO:0043565">
    <property type="term" value="F:sequence-specific DNA binding"/>
    <property type="evidence" value="ECO:0007669"/>
    <property type="project" value="InterPro"/>
</dbReference>
<evidence type="ECO:0000259" key="7">
    <source>
        <dbReference type="PROSITE" id="PS50045"/>
    </source>
</evidence>
<proteinExistence type="predicted"/>
<dbReference type="SUPFAM" id="SSF46689">
    <property type="entry name" value="Homeodomain-like"/>
    <property type="match status" value="1"/>
</dbReference>
<dbReference type="InterPro" id="IPR002197">
    <property type="entry name" value="HTH_Fis"/>
</dbReference>
<dbReference type="PROSITE" id="PS00675">
    <property type="entry name" value="SIGMA54_INTERACT_1"/>
    <property type="match status" value="1"/>
</dbReference>
<reference evidence="9" key="1">
    <citation type="submission" date="2016-10" db="EMBL/GenBank/DDBJ databases">
        <authorList>
            <person name="Varghese N."/>
            <person name="Submissions S."/>
        </authorList>
    </citation>
    <scope>NUCLEOTIDE SEQUENCE [LARGE SCALE GENOMIC DNA]</scope>
    <source>
        <strain evidence="9">KHC7</strain>
    </source>
</reference>
<dbReference type="Gene3D" id="3.30.450.40">
    <property type="match status" value="1"/>
</dbReference>
<dbReference type="GO" id="GO:0005524">
    <property type="term" value="F:ATP binding"/>
    <property type="evidence" value="ECO:0007669"/>
    <property type="project" value="UniProtKB-KW"/>
</dbReference>